<gene>
    <name evidence="2" type="ORF">HAKA00212_LOCUS15937</name>
</gene>
<feature type="region of interest" description="Disordered" evidence="1">
    <location>
        <begin position="49"/>
        <end position="70"/>
    </location>
</feature>
<protein>
    <submittedName>
        <fullName evidence="2">Uncharacterized protein</fullName>
    </submittedName>
</protein>
<reference evidence="2" key="1">
    <citation type="submission" date="2021-01" db="EMBL/GenBank/DDBJ databases">
        <authorList>
            <person name="Corre E."/>
            <person name="Pelletier E."/>
            <person name="Niang G."/>
            <person name="Scheremetjew M."/>
            <person name="Finn R."/>
            <person name="Kale V."/>
            <person name="Holt S."/>
            <person name="Cochrane G."/>
            <person name="Meng A."/>
            <person name="Brown T."/>
            <person name="Cohen L."/>
        </authorList>
    </citation>
    <scope>NUCLEOTIDE SEQUENCE</scope>
    <source>
        <strain evidence="2">CCMP3107</strain>
    </source>
</reference>
<proteinExistence type="predicted"/>
<accession>A0A7S3XZY5</accession>
<dbReference type="EMBL" id="HBIU01034663">
    <property type="protein sequence ID" value="CAE0637162.1"/>
    <property type="molecule type" value="Transcribed_RNA"/>
</dbReference>
<sequence>MDQLITIPLAYKPDQLLPALQHQVLPSSQSPQVGQGQLRPVKKRCDDAPAFNSSCNPSQPEPPGCSKRPGFDFEEEARSVFFEVRQACTRILSAERRTGSSFEM</sequence>
<organism evidence="2">
    <name type="scientific">Heterosigma akashiwo</name>
    <name type="common">Chromophytic alga</name>
    <name type="synonym">Heterosigma carterae</name>
    <dbReference type="NCBI Taxonomy" id="2829"/>
    <lineage>
        <taxon>Eukaryota</taxon>
        <taxon>Sar</taxon>
        <taxon>Stramenopiles</taxon>
        <taxon>Ochrophyta</taxon>
        <taxon>Raphidophyceae</taxon>
        <taxon>Chattonellales</taxon>
        <taxon>Chattonellaceae</taxon>
        <taxon>Heterosigma</taxon>
    </lineage>
</organism>
<evidence type="ECO:0000313" key="2">
    <source>
        <dbReference type="EMBL" id="CAE0637162.1"/>
    </source>
</evidence>
<name>A0A7S3XZY5_HETAK</name>
<evidence type="ECO:0000256" key="1">
    <source>
        <dbReference type="SAM" id="MobiDB-lite"/>
    </source>
</evidence>
<dbReference type="AlphaFoldDB" id="A0A7S3XZY5"/>